<reference evidence="3 5" key="1">
    <citation type="submission" date="2017-11" db="EMBL/GenBank/DDBJ databases">
        <title>The genome of Rhizophagus clarus HR1 reveals common genetic basis of auxotrophy among arbuscular mycorrhizal fungi.</title>
        <authorList>
            <person name="Kobayashi Y."/>
        </authorList>
    </citation>
    <scope>NUCLEOTIDE SEQUENCE [LARGE SCALE GENOMIC DNA]</scope>
    <source>
        <strain evidence="3 5">HR1</strain>
    </source>
</reference>
<keyword evidence="5" id="KW-1185">Reference proteome</keyword>
<dbReference type="Gene3D" id="3.30.710.10">
    <property type="entry name" value="Potassium Channel Kv1.1, Chain A"/>
    <property type="match status" value="1"/>
</dbReference>
<dbReference type="PROSITE" id="PS50097">
    <property type="entry name" value="BTB"/>
    <property type="match status" value="1"/>
</dbReference>
<dbReference type="PANTHER" id="PTHR24410">
    <property type="entry name" value="HL07962P-RELATED"/>
    <property type="match status" value="1"/>
</dbReference>
<evidence type="ECO:0000259" key="2">
    <source>
        <dbReference type="PROSITE" id="PS51886"/>
    </source>
</evidence>
<evidence type="ECO:0000313" key="4">
    <source>
        <dbReference type="EMBL" id="GES81754.1"/>
    </source>
</evidence>
<reference evidence="4" key="2">
    <citation type="submission" date="2019-10" db="EMBL/GenBank/DDBJ databases">
        <title>Conservation and host-specific expression of non-tandemly repeated heterogenous ribosome RNA gene in arbuscular mycorrhizal fungi.</title>
        <authorList>
            <person name="Maeda T."/>
            <person name="Kobayashi Y."/>
            <person name="Nakagawa T."/>
            <person name="Ezawa T."/>
            <person name="Yamaguchi K."/>
            <person name="Bino T."/>
            <person name="Nishimoto Y."/>
            <person name="Shigenobu S."/>
            <person name="Kawaguchi M."/>
        </authorList>
    </citation>
    <scope>NUCLEOTIDE SEQUENCE</scope>
    <source>
        <strain evidence="4">HR1</strain>
    </source>
</reference>
<evidence type="ECO:0000313" key="3">
    <source>
        <dbReference type="EMBL" id="GBB98679.1"/>
    </source>
</evidence>
<dbReference type="InterPro" id="IPR006571">
    <property type="entry name" value="TLDc_dom"/>
</dbReference>
<dbReference type="SMART" id="SM00225">
    <property type="entry name" value="BTB"/>
    <property type="match status" value="1"/>
</dbReference>
<dbReference type="SMART" id="SM00875">
    <property type="entry name" value="BACK"/>
    <property type="match status" value="1"/>
</dbReference>
<evidence type="ECO:0008006" key="6">
    <source>
        <dbReference type="Google" id="ProtNLM"/>
    </source>
</evidence>
<dbReference type="Pfam" id="PF00651">
    <property type="entry name" value="BTB"/>
    <property type="match status" value="1"/>
</dbReference>
<feature type="domain" description="BTB" evidence="1">
    <location>
        <begin position="23"/>
        <end position="96"/>
    </location>
</feature>
<accession>A0A2Z6RNG3</accession>
<evidence type="ECO:0000259" key="1">
    <source>
        <dbReference type="PROSITE" id="PS50097"/>
    </source>
</evidence>
<dbReference type="PANTHER" id="PTHR24410:SF23">
    <property type="entry name" value="BTB DOMAIN-CONTAINING PROTEIN-RELATED"/>
    <property type="match status" value="1"/>
</dbReference>
<dbReference type="InterPro" id="IPR011705">
    <property type="entry name" value="BACK"/>
</dbReference>
<organism evidence="3 5">
    <name type="scientific">Rhizophagus clarus</name>
    <dbReference type="NCBI Taxonomy" id="94130"/>
    <lineage>
        <taxon>Eukaryota</taxon>
        <taxon>Fungi</taxon>
        <taxon>Fungi incertae sedis</taxon>
        <taxon>Mucoromycota</taxon>
        <taxon>Glomeromycotina</taxon>
        <taxon>Glomeromycetes</taxon>
        <taxon>Glomerales</taxon>
        <taxon>Glomeraceae</taxon>
        <taxon>Rhizophagus</taxon>
    </lineage>
</organism>
<proteinExistence type="predicted"/>
<evidence type="ECO:0000313" key="5">
    <source>
        <dbReference type="Proteomes" id="UP000247702"/>
    </source>
</evidence>
<dbReference type="Proteomes" id="UP000247702">
    <property type="component" value="Unassembled WGS sequence"/>
</dbReference>
<dbReference type="EMBL" id="BLAL01000058">
    <property type="protein sequence ID" value="GES81754.1"/>
    <property type="molecule type" value="Genomic_DNA"/>
</dbReference>
<dbReference type="InterPro" id="IPR000210">
    <property type="entry name" value="BTB/POZ_dom"/>
</dbReference>
<dbReference type="OrthoDB" id="1893551at2759"/>
<protein>
    <recommendedName>
        <fullName evidence="6">BTB domain-containing protein</fullName>
    </recommendedName>
</protein>
<dbReference type="InterPro" id="IPR051481">
    <property type="entry name" value="BTB-POZ/Galectin-3-binding"/>
</dbReference>
<dbReference type="PROSITE" id="PS51886">
    <property type="entry name" value="TLDC"/>
    <property type="match status" value="1"/>
</dbReference>
<sequence length="473" mass="55283">MTSIFHSGLSKDFSLLLNDADDFNVIIHVGENNNTKEFRAHSVILRARSPYFKGALSSDWVTKKDGMILYNKPNITPIVFDMILKYIYIGELNLEEYLDRDILELLIASDELLVEELFEHVQDYLIKKQTTWIQENLNLALQIAFKITRCKKLQDYCLESICADPQPFITSENFPSLEKDILYILLKQDDLHTDEIFIWDCLIKWGIEQTPGLGSMNSDRTKWNNENHEALKKTLDQFIPLIRFVDISPAEYFDKIRPYKTIIPNHIYEEIEEFYFKGTLPKTTTLPPRIKKNHIDSNIIRPKLISIIINWINKRDAKVSLDKNDLYKFNLIYRGSRDGIRRNLFKSRCNSQESILVLVKCKNLQKIFGVYTPVGFCSYLASFSYYISSSGSFIFSFEKNDDNQNMKISRVISYNYAIFNNSRISEYEFSFGREDLYIRDDNLCIGNSDYEDNLNCGGTYVIEEIEAFKVVKQ</sequence>
<dbReference type="AlphaFoldDB" id="A0A2Z6RNG3"/>
<feature type="domain" description="TLDc" evidence="2">
    <location>
        <begin position="298"/>
        <end position="471"/>
    </location>
</feature>
<dbReference type="Proteomes" id="UP000615446">
    <property type="component" value="Unassembled WGS sequence"/>
</dbReference>
<dbReference type="Gene3D" id="1.25.40.420">
    <property type="match status" value="1"/>
</dbReference>
<dbReference type="Pfam" id="PF07534">
    <property type="entry name" value="TLD"/>
    <property type="match status" value="1"/>
</dbReference>
<dbReference type="SUPFAM" id="SSF54695">
    <property type="entry name" value="POZ domain"/>
    <property type="match status" value="1"/>
</dbReference>
<dbReference type="Pfam" id="PF07707">
    <property type="entry name" value="BACK"/>
    <property type="match status" value="1"/>
</dbReference>
<dbReference type="EMBL" id="BEXD01002557">
    <property type="protein sequence ID" value="GBB98679.1"/>
    <property type="molecule type" value="Genomic_DNA"/>
</dbReference>
<dbReference type="CDD" id="cd18186">
    <property type="entry name" value="BTB_POZ_ZBTB_KLHL-like"/>
    <property type="match status" value="1"/>
</dbReference>
<gene>
    <name evidence="4" type="ORF">RCL2_000899700</name>
    <name evidence="3" type="ORF">RclHR1_00330006</name>
</gene>
<comment type="caution">
    <text evidence="3">The sequence shown here is derived from an EMBL/GenBank/DDBJ whole genome shotgun (WGS) entry which is preliminary data.</text>
</comment>
<name>A0A2Z6RNG3_9GLOM</name>
<dbReference type="InterPro" id="IPR011333">
    <property type="entry name" value="SKP1/BTB/POZ_sf"/>
</dbReference>